<keyword evidence="4" id="KW-1185">Reference proteome</keyword>
<feature type="chain" id="PRO_5040451911" evidence="2">
    <location>
        <begin position="25"/>
        <end position="254"/>
    </location>
</feature>
<evidence type="ECO:0000256" key="2">
    <source>
        <dbReference type="SAM" id="SignalP"/>
    </source>
</evidence>
<feature type="compositionally biased region" description="Polar residues" evidence="1">
    <location>
        <begin position="211"/>
        <end position="235"/>
    </location>
</feature>
<feature type="signal peptide" evidence="2">
    <location>
        <begin position="1"/>
        <end position="24"/>
    </location>
</feature>
<reference evidence="3" key="1">
    <citation type="journal article" date="2021" name="Nat. Commun.">
        <title>Genetic determinants of endophytism in the Arabidopsis root mycobiome.</title>
        <authorList>
            <person name="Mesny F."/>
            <person name="Miyauchi S."/>
            <person name="Thiergart T."/>
            <person name="Pickel B."/>
            <person name="Atanasova L."/>
            <person name="Karlsson M."/>
            <person name="Huettel B."/>
            <person name="Barry K.W."/>
            <person name="Haridas S."/>
            <person name="Chen C."/>
            <person name="Bauer D."/>
            <person name="Andreopoulos W."/>
            <person name="Pangilinan J."/>
            <person name="LaButti K."/>
            <person name="Riley R."/>
            <person name="Lipzen A."/>
            <person name="Clum A."/>
            <person name="Drula E."/>
            <person name="Henrissat B."/>
            <person name="Kohler A."/>
            <person name="Grigoriev I.V."/>
            <person name="Martin F.M."/>
            <person name="Hacquard S."/>
        </authorList>
    </citation>
    <scope>NUCLEOTIDE SEQUENCE</scope>
    <source>
        <strain evidence="3">MPI-CAGE-CH-0243</strain>
    </source>
</reference>
<organism evidence="3 4">
    <name type="scientific">Dendryphion nanum</name>
    <dbReference type="NCBI Taxonomy" id="256645"/>
    <lineage>
        <taxon>Eukaryota</taxon>
        <taxon>Fungi</taxon>
        <taxon>Dikarya</taxon>
        <taxon>Ascomycota</taxon>
        <taxon>Pezizomycotina</taxon>
        <taxon>Dothideomycetes</taxon>
        <taxon>Pleosporomycetidae</taxon>
        <taxon>Pleosporales</taxon>
        <taxon>Torulaceae</taxon>
        <taxon>Dendryphion</taxon>
    </lineage>
</organism>
<comment type="caution">
    <text evidence="3">The sequence shown here is derived from an EMBL/GenBank/DDBJ whole genome shotgun (WGS) entry which is preliminary data.</text>
</comment>
<keyword evidence="2" id="KW-0732">Signal</keyword>
<protein>
    <submittedName>
        <fullName evidence="3">Uncharacterized protein</fullName>
    </submittedName>
</protein>
<feature type="non-terminal residue" evidence="3">
    <location>
        <position position="254"/>
    </location>
</feature>
<dbReference type="EMBL" id="JAGMWT010000005">
    <property type="protein sequence ID" value="KAH7128419.1"/>
    <property type="molecule type" value="Genomic_DNA"/>
</dbReference>
<sequence>MRIGSMCSSSLLVVTSILVSLSLAASSQPASPSSTKPSSIEQPITHPIDDDVITAGTVFTITWKPDRHFSNVTLELWDKTSWGYSRSFGSLCYHYVNPFCGTIVSHAPNTGSYEWRVPKPNNEFPRGQKVFGIKMYVDDFMKPEINNRDPVLSYSQNFAFALEPGQLISVPESSSSTTSGPSRTMTPVTGYAYVTIHDGVNITLVPPKSMPSRTTTVPGTGIQSSNTARATTSQGGASGWHEKVPAILPLLLWL</sequence>
<evidence type="ECO:0000313" key="3">
    <source>
        <dbReference type="EMBL" id="KAH7128419.1"/>
    </source>
</evidence>
<evidence type="ECO:0000313" key="4">
    <source>
        <dbReference type="Proteomes" id="UP000700596"/>
    </source>
</evidence>
<dbReference type="Proteomes" id="UP000700596">
    <property type="component" value="Unassembled WGS sequence"/>
</dbReference>
<feature type="region of interest" description="Disordered" evidence="1">
    <location>
        <begin position="206"/>
        <end position="238"/>
    </location>
</feature>
<proteinExistence type="predicted"/>
<accession>A0A9P9IRF1</accession>
<name>A0A9P9IRF1_9PLEO</name>
<dbReference type="AlphaFoldDB" id="A0A9P9IRF1"/>
<gene>
    <name evidence="3" type="ORF">B0J11DRAFT_524885</name>
</gene>
<evidence type="ECO:0000256" key="1">
    <source>
        <dbReference type="SAM" id="MobiDB-lite"/>
    </source>
</evidence>
<dbReference type="OrthoDB" id="3783962at2759"/>